<evidence type="ECO:0008006" key="3">
    <source>
        <dbReference type="Google" id="ProtNLM"/>
    </source>
</evidence>
<dbReference type="AlphaFoldDB" id="A0A437PB98"/>
<gene>
    <name evidence="1" type="ORF">EOT10_29095</name>
</gene>
<dbReference type="Proteomes" id="UP000283128">
    <property type="component" value="Unassembled WGS sequence"/>
</dbReference>
<dbReference type="EMBL" id="RZYA01000017">
    <property type="protein sequence ID" value="RVU19547.1"/>
    <property type="molecule type" value="Genomic_DNA"/>
</dbReference>
<reference evidence="1 2" key="1">
    <citation type="submission" date="2019-01" db="EMBL/GenBank/DDBJ databases">
        <title>Genome sequences of Streptomyces and Rhizobium isolates collected from root and soil.</title>
        <authorList>
            <person name="Chhettri S."/>
            <person name="Sevigny J.L."/>
            <person name="Sen A."/>
            <person name="Ennis N."/>
            <person name="Tisa L."/>
        </authorList>
    </citation>
    <scope>NUCLEOTIDE SEQUENCE [LARGE SCALE GENOMIC DNA]</scope>
    <source>
        <strain evidence="1 2">San01</strain>
    </source>
</reference>
<organism evidence="1 2">
    <name type="scientific">Streptomyces antnestii</name>
    <dbReference type="NCBI Taxonomy" id="2494256"/>
    <lineage>
        <taxon>Bacteria</taxon>
        <taxon>Bacillati</taxon>
        <taxon>Actinomycetota</taxon>
        <taxon>Actinomycetes</taxon>
        <taxon>Kitasatosporales</taxon>
        <taxon>Streptomycetaceae</taxon>
        <taxon>Streptomyces</taxon>
    </lineage>
</organism>
<dbReference type="PANTHER" id="PTHR34613:SF1">
    <property type="entry name" value="SLL6017 PROTEIN"/>
    <property type="match status" value="1"/>
</dbReference>
<sequence>MEGKAEGIAEGRAEGQAGSILRVLEARAVPVSEAARERIASCTDPDTLNRWLDLAVTAADTEELFREDGEEREV</sequence>
<dbReference type="OrthoDB" id="3539696at2"/>
<proteinExistence type="predicted"/>
<evidence type="ECO:0000313" key="2">
    <source>
        <dbReference type="Proteomes" id="UP000283128"/>
    </source>
</evidence>
<comment type="caution">
    <text evidence="1">The sequence shown here is derived from an EMBL/GenBank/DDBJ whole genome shotgun (WGS) entry which is preliminary data.</text>
</comment>
<accession>A0A437PB98</accession>
<protein>
    <recommendedName>
        <fullName evidence="3">DUF4351 domain-containing protein</fullName>
    </recommendedName>
</protein>
<dbReference type="PANTHER" id="PTHR34613">
    <property type="entry name" value="SLL0800 PROTEIN"/>
    <property type="match status" value="1"/>
</dbReference>
<name>A0A437PB98_9ACTN</name>
<keyword evidence="2" id="KW-1185">Reference proteome</keyword>
<evidence type="ECO:0000313" key="1">
    <source>
        <dbReference type="EMBL" id="RVU19547.1"/>
    </source>
</evidence>